<evidence type="ECO:0000313" key="3">
    <source>
        <dbReference type="Proteomes" id="UP000748756"/>
    </source>
</evidence>
<gene>
    <name evidence="2" type="ORF">BG015_001109</name>
</gene>
<evidence type="ECO:0000313" key="2">
    <source>
        <dbReference type="EMBL" id="KAF9141840.1"/>
    </source>
</evidence>
<dbReference type="AlphaFoldDB" id="A0A9P5RQP4"/>
<organism evidence="2 3">
    <name type="scientific">Linnemannia schmuckeri</name>
    <dbReference type="NCBI Taxonomy" id="64567"/>
    <lineage>
        <taxon>Eukaryota</taxon>
        <taxon>Fungi</taxon>
        <taxon>Fungi incertae sedis</taxon>
        <taxon>Mucoromycota</taxon>
        <taxon>Mortierellomycotina</taxon>
        <taxon>Mortierellomycetes</taxon>
        <taxon>Mortierellales</taxon>
        <taxon>Mortierellaceae</taxon>
        <taxon>Linnemannia</taxon>
    </lineage>
</organism>
<sequence>MNTRTSKRHHSIVSQSHSSSEDLSTDVVMHDDPVEAPPASPHQLDDNTNTAQFDLQHVDLATATVGPLLTSGSASQQTQVLLPPRSPPIGPAGVVVIAAVGVVGETDTAVEADAADEVEV</sequence>
<dbReference type="EMBL" id="JAAAUQ010001199">
    <property type="protein sequence ID" value="KAF9141840.1"/>
    <property type="molecule type" value="Genomic_DNA"/>
</dbReference>
<keyword evidence="3" id="KW-1185">Reference proteome</keyword>
<protein>
    <submittedName>
        <fullName evidence="2">Uncharacterized protein</fullName>
    </submittedName>
</protein>
<accession>A0A9P5RQP4</accession>
<feature type="region of interest" description="Disordered" evidence="1">
    <location>
        <begin position="1"/>
        <end position="50"/>
    </location>
</feature>
<dbReference type="Proteomes" id="UP000748756">
    <property type="component" value="Unassembled WGS sequence"/>
</dbReference>
<feature type="compositionally biased region" description="Basic residues" evidence="1">
    <location>
        <begin position="1"/>
        <end position="11"/>
    </location>
</feature>
<proteinExistence type="predicted"/>
<reference evidence="2" key="1">
    <citation type="journal article" date="2020" name="Fungal Divers.">
        <title>Resolving the Mortierellaceae phylogeny through synthesis of multi-gene phylogenetics and phylogenomics.</title>
        <authorList>
            <person name="Vandepol N."/>
            <person name="Liber J."/>
            <person name="Desiro A."/>
            <person name="Na H."/>
            <person name="Kennedy M."/>
            <person name="Barry K."/>
            <person name="Grigoriev I.V."/>
            <person name="Miller A.N."/>
            <person name="O'Donnell K."/>
            <person name="Stajich J.E."/>
            <person name="Bonito G."/>
        </authorList>
    </citation>
    <scope>NUCLEOTIDE SEQUENCE</scope>
    <source>
        <strain evidence="2">NRRL 6426</strain>
    </source>
</reference>
<evidence type="ECO:0000256" key="1">
    <source>
        <dbReference type="SAM" id="MobiDB-lite"/>
    </source>
</evidence>
<name>A0A9P5RQP4_9FUNG</name>
<comment type="caution">
    <text evidence="2">The sequence shown here is derived from an EMBL/GenBank/DDBJ whole genome shotgun (WGS) entry which is preliminary data.</text>
</comment>